<name>A0A2N3PXI1_9PROT</name>
<feature type="region of interest" description="Disordered" evidence="4">
    <location>
        <begin position="1"/>
        <end position="30"/>
    </location>
</feature>
<keyword evidence="3" id="KW-0175">Coiled coil</keyword>
<evidence type="ECO:0000259" key="5">
    <source>
        <dbReference type="Pfam" id="PF03389"/>
    </source>
</evidence>
<feature type="compositionally biased region" description="Polar residues" evidence="4">
    <location>
        <begin position="481"/>
        <end position="492"/>
    </location>
</feature>
<dbReference type="AlphaFoldDB" id="A0A2N3PXI1"/>
<keyword evidence="2" id="KW-0184">Conjugation</keyword>
<feature type="compositionally biased region" description="Basic and acidic residues" evidence="4">
    <location>
        <begin position="538"/>
        <end position="557"/>
    </location>
</feature>
<feature type="domain" description="MobA/MobL protein" evidence="5">
    <location>
        <begin position="58"/>
        <end position="264"/>
    </location>
</feature>
<dbReference type="EMBL" id="PIUM01000006">
    <property type="protein sequence ID" value="PKU25113.1"/>
    <property type="molecule type" value="Genomic_DNA"/>
</dbReference>
<dbReference type="Proteomes" id="UP000233293">
    <property type="component" value="Unassembled WGS sequence"/>
</dbReference>
<feature type="compositionally biased region" description="Basic and acidic residues" evidence="4">
    <location>
        <begin position="227"/>
        <end position="243"/>
    </location>
</feature>
<dbReference type="InterPro" id="IPR005053">
    <property type="entry name" value="MobA_MobL"/>
</dbReference>
<dbReference type="Pfam" id="PF03389">
    <property type="entry name" value="MobA_MobL"/>
    <property type="match status" value="1"/>
</dbReference>
<comment type="caution">
    <text evidence="6">The sequence shown here is derived from an EMBL/GenBank/DDBJ whole genome shotgun (WGS) entry which is preliminary data.</text>
</comment>
<evidence type="ECO:0000256" key="1">
    <source>
        <dbReference type="ARBA" id="ARBA00010873"/>
    </source>
</evidence>
<gene>
    <name evidence="6" type="ORF">CWS72_07900</name>
</gene>
<protein>
    <recommendedName>
        <fullName evidence="5">MobA/MobL protein domain-containing protein</fullName>
    </recommendedName>
</protein>
<feature type="region of interest" description="Disordered" evidence="4">
    <location>
        <begin position="227"/>
        <end position="254"/>
    </location>
</feature>
<evidence type="ECO:0000313" key="6">
    <source>
        <dbReference type="EMBL" id="PKU25113.1"/>
    </source>
</evidence>
<dbReference type="Gene3D" id="3.30.930.30">
    <property type="match status" value="1"/>
</dbReference>
<dbReference type="RefSeq" id="WP_101250040.1">
    <property type="nucleotide sequence ID" value="NZ_PIUM01000006.1"/>
</dbReference>
<keyword evidence="7" id="KW-1185">Reference proteome</keyword>
<sequence>MRASGRPRTPRRPWAANRGKPPNPRTGERTMAAQRERWQVVSAIYHCKVRSLSRAAGQSAVPASAYRRCANMTDERTGQPAPYARKRGHLAGGLVGWDGEAEGLWNTAEAAEKRRDAKVAREVVVALPAGLPLADQEALVRGFAEALARRHGIAVQWDIHAPSRAGDQRNVHAHLLLTTRRVVAGRRLSEKTRELDVKQTSGQHLRAWRRDWEGLVNAALERAGSTKRVDCRSHAQRHQDEGRTGPAPEPMTHLGPARTALERRGRRTRAGARNDRLAEAARLEKQLAGLDRQLTHLRRQDRPSRARWHLGRAAGATGRLAAWSTGATVATVLRLAGVRVRRPRLPTRAAGTLVSSSAGLAAEAGRAVARAIRRWRARRQVPPEVRAWWRAVVRQQATADTDALRREAFRALASRYPDHGARMGALRAASAALPRRWRLRLAEADQAAKAARLAAVSRPATAVDRAADALAAAARGRAPTMPSTGPTVPSTGRTMPTVPSTMPSTGPTVPSTGRTMPTVRRRADRPDDWPRPVARPVDAARRRGKTKADGSKGDEAR</sequence>
<evidence type="ECO:0000256" key="3">
    <source>
        <dbReference type="SAM" id="Coils"/>
    </source>
</evidence>
<proteinExistence type="inferred from homology"/>
<organism evidence="6 7">
    <name type="scientific">Telmatospirillum siberiense</name>
    <dbReference type="NCBI Taxonomy" id="382514"/>
    <lineage>
        <taxon>Bacteria</taxon>
        <taxon>Pseudomonadati</taxon>
        <taxon>Pseudomonadota</taxon>
        <taxon>Alphaproteobacteria</taxon>
        <taxon>Rhodospirillales</taxon>
        <taxon>Rhodospirillaceae</taxon>
        <taxon>Telmatospirillum</taxon>
    </lineage>
</organism>
<reference evidence="7" key="1">
    <citation type="submission" date="2017-12" db="EMBL/GenBank/DDBJ databases">
        <title>Draft genome sequence of Telmatospirillum siberiense 26-4b1T, an acidotolerant peatland alphaproteobacterium potentially involved in sulfur cycling.</title>
        <authorList>
            <person name="Hausmann B."/>
            <person name="Pjevac P."/>
            <person name="Schreck K."/>
            <person name="Herbold C.W."/>
            <person name="Daims H."/>
            <person name="Wagner M."/>
            <person name="Pester M."/>
            <person name="Loy A."/>
        </authorList>
    </citation>
    <scope>NUCLEOTIDE SEQUENCE [LARGE SCALE GENOMIC DNA]</scope>
    <source>
        <strain evidence="7">26-4b1</strain>
    </source>
</reference>
<feature type="region of interest" description="Disordered" evidence="4">
    <location>
        <begin position="474"/>
        <end position="557"/>
    </location>
</feature>
<accession>A0A2N3PXI1</accession>
<feature type="compositionally biased region" description="Low complexity" evidence="4">
    <location>
        <begin position="493"/>
        <end position="515"/>
    </location>
</feature>
<comment type="similarity">
    <text evidence="1">Belongs to the MobA/MobL family.</text>
</comment>
<feature type="coiled-coil region" evidence="3">
    <location>
        <begin position="273"/>
        <end position="300"/>
    </location>
</feature>
<evidence type="ECO:0000256" key="4">
    <source>
        <dbReference type="SAM" id="MobiDB-lite"/>
    </source>
</evidence>
<evidence type="ECO:0000256" key="2">
    <source>
        <dbReference type="ARBA" id="ARBA00022971"/>
    </source>
</evidence>
<evidence type="ECO:0000313" key="7">
    <source>
        <dbReference type="Proteomes" id="UP000233293"/>
    </source>
</evidence>